<dbReference type="PANTHER" id="PTHR13345">
    <property type="entry name" value="MEDIATOR OF RNA POLYMERASE II TRANSCRIPTION SUBUNIT 10"/>
    <property type="match status" value="1"/>
</dbReference>
<keyword evidence="1" id="KW-0175">Coiled coil</keyword>
<dbReference type="Gene3D" id="1.10.287.370">
    <property type="match status" value="1"/>
</dbReference>
<organism evidence="2 3">
    <name type="scientific">Cymbomonas tetramitiformis</name>
    <dbReference type="NCBI Taxonomy" id="36881"/>
    <lineage>
        <taxon>Eukaryota</taxon>
        <taxon>Viridiplantae</taxon>
        <taxon>Chlorophyta</taxon>
        <taxon>Pyramimonadophyceae</taxon>
        <taxon>Pyramimonadales</taxon>
        <taxon>Pyramimonadaceae</taxon>
        <taxon>Cymbomonas</taxon>
    </lineage>
</organism>
<dbReference type="GO" id="GO:0009409">
    <property type="term" value="P:response to cold"/>
    <property type="evidence" value="ECO:0007669"/>
    <property type="project" value="UniProtKB-ARBA"/>
</dbReference>
<evidence type="ECO:0000256" key="1">
    <source>
        <dbReference type="SAM" id="Coils"/>
    </source>
</evidence>
<keyword evidence="3" id="KW-1185">Reference proteome</keyword>
<dbReference type="Pfam" id="PF02996">
    <property type="entry name" value="Prefoldin"/>
    <property type="match status" value="1"/>
</dbReference>
<dbReference type="GO" id="GO:0016592">
    <property type="term" value="C:mediator complex"/>
    <property type="evidence" value="ECO:0007669"/>
    <property type="project" value="TreeGrafter"/>
</dbReference>
<evidence type="ECO:0000313" key="2">
    <source>
        <dbReference type="EMBL" id="KAK3237948.1"/>
    </source>
</evidence>
<comment type="caution">
    <text evidence="2">The sequence shown here is derived from an EMBL/GenBank/DDBJ whole genome shotgun (WGS) entry which is preliminary data.</text>
</comment>
<dbReference type="GO" id="GO:0003712">
    <property type="term" value="F:transcription coregulator activity"/>
    <property type="evidence" value="ECO:0007669"/>
    <property type="project" value="TreeGrafter"/>
</dbReference>
<dbReference type="GO" id="GO:0045944">
    <property type="term" value="P:positive regulation of transcription by RNA polymerase II"/>
    <property type="evidence" value="ECO:0007669"/>
    <property type="project" value="TreeGrafter"/>
</dbReference>
<dbReference type="SUPFAM" id="SSF46579">
    <property type="entry name" value="Prefoldin"/>
    <property type="match status" value="1"/>
</dbReference>
<protein>
    <submittedName>
        <fullName evidence="2">Uncharacterized protein</fullName>
    </submittedName>
</protein>
<dbReference type="InterPro" id="IPR004127">
    <property type="entry name" value="Prefoldin_subunit_alpha"/>
</dbReference>
<dbReference type="CDD" id="cd23158">
    <property type="entry name" value="Prefoldin_UXT"/>
    <property type="match status" value="1"/>
</dbReference>
<proteinExistence type="predicted"/>
<dbReference type="PANTHER" id="PTHR13345:SF9">
    <property type="entry name" value="PROTEIN UXT"/>
    <property type="match status" value="1"/>
</dbReference>
<dbReference type="GO" id="GO:0006457">
    <property type="term" value="P:protein folding"/>
    <property type="evidence" value="ECO:0007669"/>
    <property type="project" value="UniProtKB-ARBA"/>
</dbReference>
<accession>A0AAE0BL67</accession>
<dbReference type="InterPro" id="IPR009053">
    <property type="entry name" value="Prefoldin"/>
</dbReference>
<sequence length="135" mass="15473">MHKSTKARASDSGHDWLGSKIQKYEEFMDRLKRDLRHAIGEREKTQKQLDSYRDLADNVKMLGLEGIKDMRSLVNLGSEFFVQAQVTDTSKLFVNVGLGFHVELTHEETSKFVENKLAALHEDATRKSEQVRTHG</sequence>
<dbReference type="AlphaFoldDB" id="A0AAE0BL67"/>
<dbReference type="EMBL" id="LGRX02034389">
    <property type="protein sequence ID" value="KAK3237948.1"/>
    <property type="molecule type" value="Genomic_DNA"/>
</dbReference>
<feature type="coiled-coil region" evidence="1">
    <location>
        <begin position="21"/>
        <end position="48"/>
    </location>
</feature>
<name>A0AAE0BL67_9CHLO</name>
<gene>
    <name evidence="2" type="ORF">CYMTET_52012</name>
</gene>
<reference evidence="2 3" key="1">
    <citation type="journal article" date="2015" name="Genome Biol. Evol.">
        <title>Comparative Genomics of a Bacterivorous Green Alga Reveals Evolutionary Causalities and Consequences of Phago-Mixotrophic Mode of Nutrition.</title>
        <authorList>
            <person name="Burns J.A."/>
            <person name="Paasch A."/>
            <person name="Narechania A."/>
            <person name="Kim E."/>
        </authorList>
    </citation>
    <scope>NUCLEOTIDE SEQUENCE [LARGE SCALE GENOMIC DNA]</scope>
    <source>
        <strain evidence="2 3">PLY_AMNH</strain>
    </source>
</reference>
<evidence type="ECO:0000313" key="3">
    <source>
        <dbReference type="Proteomes" id="UP001190700"/>
    </source>
</evidence>
<dbReference type="Proteomes" id="UP001190700">
    <property type="component" value="Unassembled WGS sequence"/>
</dbReference>